<keyword evidence="9 11" id="KW-0472">Membrane</keyword>
<dbReference type="InterPro" id="IPR050480">
    <property type="entry name" value="CysZ-like"/>
</dbReference>
<evidence type="ECO:0000256" key="3">
    <source>
        <dbReference type="ARBA" id="ARBA00022475"/>
    </source>
</evidence>
<evidence type="ECO:0000256" key="6">
    <source>
        <dbReference type="ARBA" id="ARBA00022692"/>
    </source>
</evidence>
<reference evidence="13 14" key="1">
    <citation type="journal article" date="2004" name="Nat. Biotechnol.">
        <title>The genome sequence of the capnophilic rumen bacterium Mannheimia succiniciproducens.</title>
        <authorList>
            <person name="Hong S.H."/>
            <person name="Kim J.S."/>
            <person name="Lee S.Y."/>
            <person name="In Y.H."/>
            <person name="Choi S.S."/>
            <person name="Rih J.-K."/>
            <person name="Kim C.H."/>
            <person name="Jeong H."/>
            <person name="Hur C.G."/>
            <person name="Kim J.J."/>
        </authorList>
    </citation>
    <scope>NUCLEOTIDE SEQUENCE [LARGE SCALE GENOMIC DNA]</scope>
    <source>
        <strain evidence="14">KCTC 0769BP / MBEL55E</strain>
    </source>
</reference>
<protein>
    <recommendedName>
        <fullName evidence="11">Sulfate transporter CysZ</fullName>
    </recommendedName>
</protein>
<accession>Q65RN4</accession>
<keyword evidence="5 11" id="KW-0028">Amino-acid biosynthesis</keyword>
<proteinExistence type="inferred from homology"/>
<feature type="transmembrane region" description="Helical" evidence="11">
    <location>
        <begin position="165"/>
        <end position="185"/>
    </location>
</feature>
<dbReference type="NCBIfam" id="NF003433">
    <property type="entry name" value="PRK04949.1"/>
    <property type="match status" value="1"/>
</dbReference>
<evidence type="ECO:0000256" key="1">
    <source>
        <dbReference type="ARBA" id="ARBA00004141"/>
    </source>
</evidence>
<keyword evidence="7 11" id="KW-1133">Transmembrane helix</keyword>
<dbReference type="HAMAP" id="MF_00468">
    <property type="entry name" value="CysZ"/>
    <property type="match status" value="1"/>
</dbReference>
<gene>
    <name evidence="11 13" type="primary">cysZ</name>
    <name evidence="13" type="ordered locus">MS1769</name>
</gene>
<feature type="transmembrane region" description="Helical" evidence="11">
    <location>
        <begin position="53"/>
        <end position="73"/>
    </location>
</feature>
<dbReference type="KEGG" id="msu:MS1769"/>
<evidence type="ECO:0000256" key="11">
    <source>
        <dbReference type="HAMAP-Rule" id="MF_00468"/>
    </source>
</evidence>
<dbReference type="HOGENOM" id="CLU_070331_1_0_6"/>
<organism evidence="13 14">
    <name type="scientific">Mannheimia succiniciproducens (strain KCTC 0769BP / MBEL55E)</name>
    <dbReference type="NCBI Taxonomy" id="221988"/>
    <lineage>
        <taxon>Bacteria</taxon>
        <taxon>Pseudomonadati</taxon>
        <taxon>Pseudomonadota</taxon>
        <taxon>Gammaproteobacteria</taxon>
        <taxon>Pasteurellales</taxon>
        <taxon>Pasteurellaceae</taxon>
        <taxon>Basfia</taxon>
    </lineage>
</organism>
<keyword evidence="6 11" id="KW-0812">Transmembrane</keyword>
<dbReference type="Proteomes" id="UP000000607">
    <property type="component" value="Chromosome"/>
</dbReference>
<keyword evidence="3 11" id="KW-1003">Cell membrane</keyword>
<feature type="transmembrane region" description="Helical" evidence="11">
    <location>
        <begin position="93"/>
        <end position="114"/>
    </location>
</feature>
<dbReference type="InterPro" id="IPR059112">
    <property type="entry name" value="CysZ/EI24"/>
</dbReference>
<dbReference type="GO" id="GO:0019344">
    <property type="term" value="P:cysteine biosynthetic process"/>
    <property type="evidence" value="ECO:0007669"/>
    <property type="project" value="UniProtKB-UniRule"/>
</dbReference>
<keyword evidence="10 11" id="KW-0198">Cysteine biosynthesis</keyword>
<evidence type="ECO:0000256" key="2">
    <source>
        <dbReference type="ARBA" id="ARBA00022448"/>
    </source>
</evidence>
<feature type="region of interest" description="Disordered" evidence="12">
    <location>
        <begin position="283"/>
        <end position="305"/>
    </location>
</feature>
<keyword evidence="4 11" id="KW-0997">Cell inner membrane</keyword>
<comment type="function">
    <text evidence="11">High affinity, high specificity proton-dependent sulfate transporter, which mediates sulfate uptake. Provides the sulfur source for the cysteine synthesis pathway.</text>
</comment>
<evidence type="ECO:0000256" key="12">
    <source>
        <dbReference type="SAM" id="MobiDB-lite"/>
    </source>
</evidence>
<evidence type="ECO:0000256" key="8">
    <source>
        <dbReference type="ARBA" id="ARBA00023032"/>
    </source>
</evidence>
<name>Q65RN4_MANSM</name>
<keyword evidence="14" id="KW-1185">Reference proteome</keyword>
<comment type="similarity">
    <text evidence="11">Belongs to the CysZ family.</text>
</comment>
<evidence type="ECO:0000313" key="14">
    <source>
        <dbReference type="Proteomes" id="UP000000607"/>
    </source>
</evidence>
<evidence type="ECO:0000313" key="13">
    <source>
        <dbReference type="EMBL" id="AAU38376.1"/>
    </source>
</evidence>
<sequence>MLFPTALCMLALIRFLIYIFLGSFMKKEKEIKSGFHYFVMGWHLIGQQGLRRFVVMPVLLNIILLSGLFWLFVSKISDMIEGVISFIPDWLSWLSGILLALSILMILLVFYFIFNTLSGFIAAPFNGLLAEKAEAMLTGESGENMTTMEFIKDTPRMLAREWQKLLYSLPKYIGLFLLSFIPLIGQSLIPVLTFLFTAWMMAIQYCDYPFDNHKISFPTMKFKLNENRIQNVTFGTFVTLCTFVPFINFVIIPVAVCGATAMWVDTYRKQLYLDKNLQKSTAVSTASTEKPGSDIARHSNNIRNR</sequence>
<evidence type="ECO:0000256" key="5">
    <source>
        <dbReference type="ARBA" id="ARBA00022605"/>
    </source>
</evidence>
<dbReference type="EMBL" id="AE016827">
    <property type="protein sequence ID" value="AAU38376.1"/>
    <property type="molecule type" value="Genomic_DNA"/>
</dbReference>
<dbReference type="GO" id="GO:0000103">
    <property type="term" value="P:sulfate assimilation"/>
    <property type="evidence" value="ECO:0007669"/>
    <property type="project" value="InterPro"/>
</dbReference>
<evidence type="ECO:0000256" key="10">
    <source>
        <dbReference type="ARBA" id="ARBA00023192"/>
    </source>
</evidence>
<evidence type="ECO:0000256" key="7">
    <source>
        <dbReference type="ARBA" id="ARBA00022989"/>
    </source>
</evidence>
<dbReference type="Pfam" id="PF07264">
    <property type="entry name" value="EI24"/>
    <property type="match status" value="1"/>
</dbReference>
<dbReference type="STRING" id="221988.MS1769"/>
<feature type="transmembrane region" description="Helical" evidence="11">
    <location>
        <begin position="231"/>
        <end position="264"/>
    </location>
</feature>
<dbReference type="PANTHER" id="PTHR37468:SF1">
    <property type="entry name" value="SULFATE TRANSPORTER CYSZ"/>
    <property type="match status" value="1"/>
</dbReference>
<feature type="transmembrane region" description="Helical" evidence="11">
    <location>
        <begin position="6"/>
        <end position="25"/>
    </location>
</feature>
<evidence type="ECO:0000256" key="9">
    <source>
        <dbReference type="ARBA" id="ARBA00023136"/>
    </source>
</evidence>
<comment type="subcellular location">
    <subcellularLocation>
        <location evidence="11">Cell inner membrane</location>
        <topology evidence="11">Multi-pass membrane protein</topology>
    </subcellularLocation>
    <subcellularLocation>
        <location evidence="1">Membrane</location>
        <topology evidence="1">Multi-pass membrane protein</topology>
    </subcellularLocation>
</comment>
<dbReference type="InterPro" id="IPR022985">
    <property type="entry name" value="Sulfate_CysZ"/>
</dbReference>
<dbReference type="eggNOG" id="COG2981">
    <property type="taxonomic scope" value="Bacteria"/>
</dbReference>
<dbReference type="AlphaFoldDB" id="Q65RN4"/>
<dbReference type="GO" id="GO:0009675">
    <property type="term" value="F:high-affinity sulfate:proton symporter activity"/>
    <property type="evidence" value="ECO:0007669"/>
    <property type="project" value="TreeGrafter"/>
</dbReference>
<dbReference type="GO" id="GO:0005886">
    <property type="term" value="C:plasma membrane"/>
    <property type="evidence" value="ECO:0007669"/>
    <property type="project" value="UniProtKB-SubCell"/>
</dbReference>
<dbReference type="PANTHER" id="PTHR37468">
    <property type="entry name" value="SULFATE TRANSPORTER CYSZ"/>
    <property type="match status" value="1"/>
</dbReference>
<keyword evidence="2 11" id="KW-0813">Transport</keyword>
<evidence type="ECO:0000256" key="4">
    <source>
        <dbReference type="ARBA" id="ARBA00022519"/>
    </source>
</evidence>
<keyword evidence="8 11" id="KW-0764">Sulfate transport</keyword>